<accession>A0ABU7ANF1</accession>
<dbReference type="EMBL" id="JAHUTI010021727">
    <property type="protein sequence ID" value="MED6239622.1"/>
    <property type="molecule type" value="Genomic_DNA"/>
</dbReference>
<evidence type="ECO:0000313" key="2">
    <source>
        <dbReference type="Proteomes" id="UP001345963"/>
    </source>
</evidence>
<organism evidence="1 2">
    <name type="scientific">Ataeniobius toweri</name>
    <dbReference type="NCBI Taxonomy" id="208326"/>
    <lineage>
        <taxon>Eukaryota</taxon>
        <taxon>Metazoa</taxon>
        <taxon>Chordata</taxon>
        <taxon>Craniata</taxon>
        <taxon>Vertebrata</taxon>
        <taxon>Euteleostomi</taxon>
        <taxon>Actinopterygii</taxon>
        <taxon>Neopterygii</taxon>
        <taxon>Teleostei</taxon>
        <taxon>Neoteleostei</taxon>
        <taxon>Acanthomorphata</taxon>
        <taxon>Ovalentaria</taxon>
        <taxon>Atherinomorphae</taxon>
        <taxon>Cyprinodontiformes</taxon>
        <taxon>Goodeidae</taxon>
        <taxon>Ataeniobius</taxon>
    </lineage>
</organism>
<proteinExistence type="predicted"/>
<evidence type="ECO:0000313" key="1">
    <source>
        <dbReference type="EMBL" id="MED6239622.1"/>
    </source>
</evidence>
<name>A0ABU7ANF1_9TELE</name>
<gene>
    <name evidence="1" type="ORF">ATANTOWER_008772</name>
</gene>
<sequence length="144" mass="16187">MASERCSCLFRVAPPFVIHASFRMRTVPMVTDYATGQRVWTQKIMMCFLPESRKAALLLFSNPSLTHLPPSWGNWKGGGSQGLWDKIKLAASQILHRTPKGVLSDIIIFCFTPNLHGMYVTKKFSPKSHLIKAPGPSYSPRRVL</sequence>
<comment type="caution">
    <text evidence="1">The sequence shown here is derived from an EMBL/GenBank/DDBJ whole genome shotgun (WGS) entry which is preliminary data.</text>
</comment>
<keyword evidence="2" id="KW-1185">Reference proteome</keyword>
<protein>
    <submittedName>
        <fullName evidence="1">Uncharacterized protein</fullName>
    </submittedName>
</protein>
<dbReference type="Proteomes" id="UP001345963">
    <property type="component" value="Unassembled WGS sequence"/>
</dbReference>
<reference evidence="1 2" key="1">
    <citation type="submission" date="2021-07" db="EMBL/GenBank/DDBJ databases">
        <authorList>
            <person name="Palmer J.M."/>
        </authorList>
    </citation>
    <scope>NUCLEOTIDE SEQUENCE [LARGE SCALE GENOMIC DNA]</scope>
    <source>
        <strain evidence="1 2">AT_MEX2019</strain>
        <tissue evidence="1">Muscle</tissue>
    </source>
</reference>